<dbReference type="InterPro" id="IPR036942">
    <property type="entry name" value="Beta-barrel_TonB_sf"/>
</dbReference>
<keyword evidence="10" id="KW-0732">Signal</keyword>
<dbReference type="InterPro" id="IPR000531">
    <property type="entry name" value="Beta-barrel_TonB"/>
</dbReference>
<comment type="caution">
    <text evidence="13">The sequence shown here is derived from an EMBL/GenBank/DDBJ whole genome shotgun (WGS) entry which is preliminary data.</text>
</comment>
<dbReference type="PROSITE" id="PS52016">
    <property type="entry name" value="TONB_DEPENDENT_REC_3"/>
    <property type="match status" value="1"/>
</dbReference>
<dbReference type="PANTHER" id="PTHR30069">
    <property type="entry name" value="TONB-DEPENDENT OUTER MEMBRANE RECEPTOR"/>
    <property type="match status" value="1"/>
</dbReference>
<evidence type="ECO:0000256" key="6">
    <source>
        <dbReference type="ARBA" id="ARBA00023136"/>
    </source>
</evidence>
<keyword evidence="6 8" id="KW-0472">Membrane</keyword>
<evidence type="ECO:0000256" key="8">
    <source>
        <dbReference type="PROSITE-ProRule" id="PRU01360"/>
    </source>
</evidence>
<sequence>MLNLKNGSTVSLFALTCALTSMSAAYADEDKRVEDTIIVTSLASTQAAEALVAKTPGGADIVSHEEYANRFLVSLRDTLAFSPGVYTQPRYGQEVRISIRGSGISRGFHMRGLTLLQDGAPINLADDNGDFQELEPIFFDHLEVYRGSNALRFGSGTLGGAINGVTPTGKTAQGVYLRADVGSFNTARGLISGGTSRDKLDAWGALSADTSDGDREHASRQSVRFHGNIGYAISNNITSRFYASINQIDQELPGALTEEIALTEPKTGNFFNDQARDIDSVRIQNQTLFNLGESELKVGLFYNDKSLFHPIFQVVNYDSIDQGIFTRWNWIGKKWEVSLGGEARFGDIESKRFVNNNGTSGDLTFDADQNAYTANIYGEVRFKPTNQLTLIGGGIYANGEREQHTKFNSFMGGPVDATGKADFDAFSPKLGVLYTVDNTIQLYANYSKSAEFPGFIELAQIASFVPIEEQTAWTLETGSRGSLGIAEWDISLYRSEIDNEILQFNIDPDTPASTFNANDTIHQGLEAGLSLQLSEWLKLRQIYQYSDFKFEDDSQYGDNTLPVIPEHVYRAELQVGSNRFNVAPSLEWIPEGPYADYTNTKQLDGYVLLGLTASIRVSDSIDFVIDARNLTDERAVGDVSATISADASSRIYTPIERRAVFGSIRARF</sequence>
<keyword evidence="2 8" id="KW-0813">Transport</keyword>
<keyword evidence="14" id="KW-1185">Reference proteome</keyword>
<keyword evidence="13" id="KW-0675">Receptor</keyword>
<dbReference type="PANTHER" id="PTHR30069:SF28">
    <property type="entry name" value="TONB-DEPENDENT RECEPTOR YNCD-RELATED"/>
    <property type="match status" value="1"/>
</dbReference>
<reference evidence="14" key="1">
    <citation type="journal article" date="2019" name="Int. J. Syst. Evol. Microbiol.">
        <title>The Global Catalogue of Microorganisms (GCM) 10K type strain sequencing project: providing services to taxonomists for standard genome sequencing and annotation.</title>
        <authorList>
            <consortium name="The Broad Institute Genomics Platform"/>
            <consortium name="The Broad Institute Genome Sequencing Center for Infectious Disease"/>
            <person name="Wu L."/>
            <person name="Ma J."/>
        </authorList>
    </citation>
    <scope>NUCLEOTIDE SEQUENCE [LARGE SCALE GENOMIC DNA]</scope>
    <source>
        <strain evidence="14">CCUG 51308</strain>
    </source>
</reference>
<dbReference type="Pfam" id="PF07715">
    <property type="entry name" value="Plug"/>
    <property type="match status" value="1"/>
</dbReference>
<dbReference type="InterPro" id="IPR037066">
    <property type="entry name" value="Plug_dom_sf"/>
</dbReference>
<evidence type="ECO:0000256" key="10">
    <source>
        <dbReference type="SAM" id="SignalP"/>
    </source>
</evidence>
<dbReference type="SUPFAM" id="SSF56935">
    <property type="entry name" value="Porins"/>
    <property type="match status" value="1"/>
</dbReference>
<evidence type="ECO:0000259" key="12">
    <source>
        <dbReference type="Pfam" id="PF07715"/>
    </source>
</evidence>
<keyword evidence="4 8" id="KW-0812">Transmembrane</keyword>
<feature type="domain" description="TonB-dependent receptor-like beta-barrel" evidence="11">
    <location>
        <begin position="207"/>
        <end position="630"/>
    </location>
</feature>
<organism evidence="13 14">
    <name type="scientific">Hirschia litorea</name>
    <dbReference type="NCBI Taxonomy" id="1199156"/>
    <lineage>
        <taxon>Bacteria</taxon>
        <taxon>Pseudomonadati</taxon>
        <taxon>Pseudomonadota</taxon>
        <taxon>Alphaproteobacteria</taxon>
        <taxon>Hyphomonadales</taxon>
        <taxon>Hyphomonadaceae</taxon>
        <taxon>Hirschia</taxon>
    </lineage>
</organism>
<evidence type="ECO:0000256" key="1">
    <source>
        <dbReference type="ARBA" id="ARBA00004571"/>
    </source>
</evidence>
<dbReference type="RefSeq" id="WP_382165293.1">
    <property type="nucleotide sequence ID" value="NZ_JBHTBR010000002.1"/>
</dbReference>
<feature type="domain" description="TonB-dependent receptor plug" evidence="12">
    <location>
        <begin position="54"/>
        <end position="161"/>
    </location>
</feature>
<evidence type="ECO:0000259" key="11">
    <source>
        <dbReference type="Pfam" id="PF00593"/>
    </source>
</evidence>
<dbReference type="Proteomes" id="UP001596492">
    <property type="component" value="Unassembled WGS sequence"/>
</dbReference>
<evidence type="ECO:0000313" key="13">
    <source>
        <dbReference type="EMBL" id="MFC7290418.1"/>
    </source>
</evidence>
<feature type="chain" id="PRO_5047226185" evidence="10">
    <location>
        <begin position="28"/>
        <end position="668"/>
    </location>
</feature>
<gene>
    <name evidence="13" type="ORF">ACFQS8_02225</name>
</gene>
<keyword evidence="7 8" id="KW-0998">Cell outer membrane</keyword>
<accession>A0ABW2IH91</accession>
<evidence type="ECO:0000256" key="2">
    <source>
        <dbReference type="ARBA" id="ARBA00022448"/>
    </source>
</evidence>
<evidence type="ECO:0000256" key="4">
    <source>
        <dbReference type="ARBA" id="ARBA00022692"/>
    </source>
</evidence>
<evidence type="ECO:0000256" key="3">
    <source>
        <dbReference type="ARBA" id="ARBA00022452"/>
    </source>
</evidence>
<evidence type="ECO:0000256" key="9">
    <source>
        <dbReference type="RuleBase" id="RU003357"/>
    </source>
</evidence>
<evidence type="ECO:0000256" key="7">
    <source>
        <dbReference type="ARBA" id="ARBA00023237"/>
    </source>
</evidence>
<protein>
    <submittedName>
        <fullName evidence="13">TonB-dependent receptor family protein</fullName>
    </submittedName>
</protein>
<dbReference type="InterPro" id="IPR039426">
    <property type="entry name" value="TonB-dep_rcpt-like"/>
</dbReference>
<comment type="similarity">
    <text evidence="8 9">Belongs to the TonB-dependent receptor family.</text>
</comment>
<proteinExistence type="inferred from homology"/>
<dbReference type="Pfam" id="PF00593">
    <property type="entry name" value="TonB_dep_Rec_b-barrel"/>
    <property type="match status" value="1"/>
</dbReference>
<dbReference type="InterPro" id="IPR012910">
    <property type="entry name" value="Plug_dom"/>
</dbReference>
<dbReference type="Gene3D" id="2.40.170.20">
    <property type="entry name" value="TonB-dependent receptor, beta-barrel domain"/>
    <property type="match status" value="1"/>
</dbReference>
<comment type="subcellular location">
    <subcellularLocation>
        <location evidence="1 8">Cell outer membrane</location>
        <topology evidence="1 8">Multi-pass membrane protein</topology>
    </subcellularLocation>
</comment>
<keyword evidence="5 9" id="KW-0798">TonB box</keyword>
<dbReference type="EMBL" id="JBHTBR010000002">
    <property type="protein sequence ID" value="MFC7290418.1"/>
    <property type="molecule type" value="Genomic_DNA"/>
</dbReference>
<dbReference type="Gene3D" id="2.170.130.10">
    <property type="entry name" value="TonB-dependent receptor, plug domain"/>
    <property type="match status" value="1"/>
</dbReference>
<evidence type="ECO:0000313" key="14">
    <source>
        <dbReference type="Proteomes" id="UP001596492"/>
    </source>
</evidence>
<name>A0ABW2IH91_9PROT</name>
<keyword evidence="3 8" id="KW-1134">Transmembrane beta strand</keyword>
<feature type="signal peptide" evidence="10">
    <location>
        <begin position="1"/>
        <end position="27"/>
    </location>
</feature>
<evidence type="ECO:0000256" key="5">
    <source>
        <dbReference type="ARBA" id="ARBA00023077"/>
    </source>
</evidence>